<dbReference type="PROSITE" id="PS50887">
    <property type="entry name" value="GGDEF"/>
    <property type="match status" value="1"/>
</dbReference>
<dbReference type="InterPro" id="IPR029787">
    <property type="entry name" value="Nucleotide_cyclase"/>
</dbReference>
<dbReference type="InterPro" id="IPR000160">
    <property type="entry name" value="GGDEF_dom"/>
</dbReference>
<dbReference type="InterPro" id="IPR003018">
    <property type="entry name" value="GAF"/>
</dbReference>
<dbReference type="SMART" id="SM00267">
    <property type="entry name" value="GGDEF"/>
    <property type="match status" value="1"/>
</dbReference>
<dbReference type="InterPro" id="IPR043128">
    <property type="entry name" value="Rev_trsase/Diguanyl_cyclase"/>
</dbReference>
<keyword evidence="6" id="KW-1185">Reference proteome</keyword>
<dbReference type="Pfam" id="PF08448">
    <property type="entry name" value="PAS_4"/>
    <property type="match status" value="1"/>
</dbReference>
<dbReference type="PIRSF" id="PIRSF005925">
    <property type="entry name" value="Dos"/>
    <property type="match status" value="1"/>
</dbReference>
<dbReference type="SMART" id="SM00086">
    <property type="entry name" value="PAC"/>
    <property type="match status" value="2"/>
</dbReference>
<evidence type="ECO:0000313" key="6">
    <source>
        <dbReference type="Proteomes" id="UP001597048"/>
    </source>
</evidence>
<proteinExistence type="predicted"/>
<dbReference type="InterPro" id="IPR013656">
    <property type="entry name" value="PAS_4"/>
</dbReference>
<dbReference type="Gene3D" id="3.30.450.40">
    <property type="match status" value="1"/>
</dbReference>
<dbReference type="Pfam" id="PF00563">
    <property type="entry name" value="EAL"/>
    <property type="match status" value="1"/>
</dbReference>
<dbReference type="SUPFAM" id="SSF141868">
    <property type="entry name" value="EAL domain-like"/>
    <property type="match status" value="1"/>
</dbReference>
<feature type="domain" description="PAC" evidence="2">
    <location>
        <begin position="371"/>
        <end position="425"/>
    </location>
</feature>
<dbReference type="PROSITE" id="PS50113">
    <property type="entry name" value="PAC"/>
    <property type="match status" value="1"/>
</dbReference>
<dbReference type="InterPro" id="IPR000014">
    <property type="entry name" value="PAS"/>
</dbReference>
<dbReference type="InterPro" id="IPR035965">
    <property type="entry name" value="PAS-like_dom_sf"/>
</dbReference>
<reference evidence="6" key="1">
    <citation type="journal article" date="2019" name="Int. J. Syst. Evol. Microbiol.">
        <title>The Global Catalogue of Microorganisms (GCM) 10K type strain sequencing project: providing services to taxonomists for standard genome sequencing and annotation.</title>
        <authorList>
            <consortium name="The Broad Institute Genomics Platform"/>
            <consortium name="The Broad Institute Genome Sequencing Center for Infectious Disease"/>
            <person name="Wu L."/>
            <person name="Ma J."/>
        </authorList>
    </citation>
    <scope>NUCLEOTIDE SEQUENCE [LARGE SCALE GENOMIC DNA]</scope>
    <source>
        <strain evidence="6">CCUG 60525</strain>
    </source>
</reference>
<dbReference type="CDD" id="cd01949">
    <property type="entry name" value="GGDEF"/>
    <property type="match status" value="1"/>
</dbReference>
<dbReference type="InterPro" id="IPR000700">
    <property type="entry name" value="PAS-assoc_C"/>
</dbReference>
<feature type="domain" description="PAS" evidence="1">
    <location>
        <begin position="297"/>
        <end position="346"/>
    </location>
</feature>
<name>A0ABW3KG77_9GAMM</name>
<sequence length="855" mass="95728">MNQARHVLAAQQDIHNQIAQHTPFDDILSAIIDMVSQQLPGALVSFMQLDPVENSLSVVSSSGLSDTYCRMAQRIPVGVNIASCGASAYRREIVITNDIEQDVNWAPFLEHTRREGLASCWSAPVLTADDELLGTFATYYRSPRVPEQAEQTQLIQAANLLALAIARQRDRRALQTHEQRFTSLFTHHPDAVFELDLTGRYLSSNQAMTDISGLSAEQLRGMHYEEFVVQADHAHTRLAFEQACRGIPQYYELSAYNARQESYQLEITNLPIVVDDDIVGVYGIARDVSAQRLQEAELRLLKRGIDATPNGVVMADASDPNLPLVYINTAFQEITGYHRDEVIGHNCRFLQGKDTDPYAIEQIRTAIAECREHQVTLLNYRKDGTPFWNLFSIAPVFGQDGRRTHYVGIQQDVTHQRENEEKLRLQRTHDLLTGLLSRTTFEGQLEYEYLHLAPSRQMAVLVINLDGFKSVNDGLSHHVGDCLLQAVAQRLNGWLQPGDVIARLGGDDFGLLLLDREEEGVIQAAESLLTLLSRPFTIDEHQLHISVSIGISTSGEAIHESGEFILHANVALREAKLQGRNTWQWYCGDISPQTCEHIALRREILEAIEDQQFVVYYQPLVDARTGEVRSLEALVRWNHPSRGIVPPNDFIPLAEQTGQIINIDQWVLRQACFDTVAINASRPVSQPVGVAVNISPVHFRRVGFFSEVQQVLEESGLAPYLLELEVTEGVLMSGTEKVIEQLAALRNIGVLVAIDDFGTGFSSLSYLRQLPINKVKLDRSFIQNIDHNRDNAAIVQGVITMAHHLGLQVVAEGVETLAEQEDLIRHGCDLLQGFRFSRPIPLPQFIALPTRLPAE</sequence>
<evidence type="ECO:0000259" key="2">
    <source>
        <dbReference type="PROSITE" id="PS50113"/>
    </source>
</evidence>
<evidence type="ECO:0000259" key="1">
    <source>
        <dbReference type="PROSITE" id="PS50112"/>
    </source>
</evidence>
<dbReference type="PROSITE" id="PS50112">
    <property type="entry name" value="PAS"/>
    <property type="match status" value="2"/>
</dbReference>
<dbReference type="Gene3D" id="3.30.70.270">
    <property type="match status" value="1"/>
</dbReference>
<dbReference type="SMART" id="SM00065">
    <property type="entry name" value="GAF"/>
    <property type="match status" value="1"/>
</dbReference>
<evidence type="ECO:0000259" key="3">
    <source>
        <dbReference type="PROSITE" id="PS50883"/>
    </source>
</evidence>
<dbReference type="SUPFAM" id="SSF55785">
    <property type="entry name" value="PYP-like sensor domain (PAS domain)"/>
    <property type="match status" value="2"/>
</dbReference>
<dbReference type="PROSITE" id="PS50883">
    <property type="entry name" value="EAL"/>
    <property type="match status" value="1"/>
</dbReference>
<dbReference type="SMART" id="SM00091">
    <property type="entry name" value="PAS"/>
    <property type="match status" value="2"/>
</dbReference>
<protein>
    <submittedName>
        <fullName evidence="5">EAL domain-containing protein</fullName>
    </submittedName>
</protein>
<evidence type="ECO:0000259" key="4">
    <source>
        <dbReference type="PROSITE" id="PS50887"/>
    </source>
</evidence>
<dbReference type="Gene3D" id="3.20.20.450">
    <property type="entry name" value="EAL domain"/>
    <property type="match status" value="1"/>
</dbReference>
<dbReference type="NCBIfam" id="TIGR00229">
    <property type="entry name" value="sensory_box"/>
    <property type="match status" value="2"/>
</dbReference>
<dbReference type="InterPro" id="IPR012226">
    <property type="entry name" value="Diguanyl_cyclase/Pdiesterase"/>
</dbReference>
<dbReference type="SMART" id="SM00052">
    <property type="entry name" value="EAL"/>
    <property type="match status" value="1"/>
</dbReference>
<dbReference type="Proteomes" id="UP001597048">
    <property type="component" value="Unassembled WGS sequence"/>
</dbReference>
<dbReference type="CDD" id="cd00130">
    <property type="entry name" value="PAS"/>
    <property type="match status" value="2"/>
</dbReference>
<feature type="domain" description="PAS" evidence="1">
    <location>
        <begin position="177"/>
        <end position="247"/>
    </location>
</feature>
<dbReference type="PANTHER" id="PTHR44757:SF2">
    <property type="entry name" value="BIOFILM ARCHITECTURE MAINTENANCE PROTEIN MBAA"/>
    <property type="match status" value="1"/>
</dbReference>
<accession>A0ABW3KG77</accession>
<dbReference type="Pfam" id="PF13185">
    <property type="entry name" value="GAF_2"/>
    <property type="match status" value="1"/>
</dbReference>
<dbReference type="InterPro" id="IPR052155">
    <property type="entry name" value="Biofilm_reg_signaling"/>
</dbReference>
<dbReference type="PANTHER" id="PTHR44757">
    <property type="entry name" value="DIGUANYLATE CYCLASE DGCP"/>
    <property type="match status" value="1"/>
</dbReference>
<dbReference type="InterPro" id="IPR001610">
    <property type="entry name" value="PAC"/>
</dbReference>
<dbReference type="InterPro" id="IPR029016">
    <property type="entry name" value="GAF-like_dom_sf"/>
</dbReference>
<dbReference type="SUPFAM" id="SSF55781">
    <property type="entry name" value="GAF domain-like"/>
    <property type="match status" value="1"/>
</dbReference>
<dbReference type="InterPro" id="IPR001633">
    <property type="entry name" value="EAL_dom"/>
</dbReference>
<feature type="domain" description="GGDEF" evidence="4">
    <location>
        <begin position="456"/>
        <end position="588"/>
    </location>
</feature>
<dbReference type="EMBL" id="JBHTJS010000029">
    <property type="protein sequence ID" value="MFD1007959.1"/>
    <property type="molecule type" value="Genomic_DNA"/>
</dbReference>
<organism evidence="5 6">
    <name type="scientific">Oceanisphaera ostreae</name>
    <dbReference type="NCBI Taxonomy" id="914151"/>
    <lineage>
        <taxon>Bacteria</taxon>
        <taxon>Pseudomonadati</taxon>
        <taxon>Pseudomonadota</taxon>
        <taxon>Gammaproteobacteria</taxon>
        <taxon>Aeromonadales</taxon>
        <taxon>Aeromonadaceae</taxon>
        <taxon>Oceanisphaera</taxon>
    </lineage>
</organism>
<dbReference type="Pfam" id="PF00990">
    <property type="entry name" value="GGDEF"/>
    <property type="match status" value="1"/>
</dbReference>
<dbReference type="NCBIfam" id="TIGR00254">
    <property type="entry name" value="GGDEF"/>
    <property type="match status" value="1"/>
</dbReference>
<gene>
    <name evidence="5" type="ORF">ACFQ1C_07310</name>
</gene>
<dbReference type="Gene3D" id="3.30.450.20">
    <property type="entry name" value="PAS domain"/>
    <property type="match status" value="2"/>
</dbReference>
<dbReference type="SUPFAM" id="SSF55073">
    <property type="entry name" value="Nucleotide cyclase"/>
    <property type="match status" value="1"/>
</dbReference>
<feature type="domain" description="EAL" evidence="3">
    <location>
        <begin position="597"/>
        <end position="853"/>
    </location>
</feature>
<evidence type="ECO:0000313" key="5">
    <source>
        <dbReference type="EMBL" id="MFD1007959.1"/>
    </source>
</evidence>
<dbReference type="InterPro" id="IPR035919">
    <property type="entry name" value="EAL_sf"/>
</dbReference>
<dbReference type="RefSeq" id="WP_379557950.1">
    <property type="nucleotide sequence ID" value="NZ_JBHTJS010000029.1"/>
</dbReference>
<comment type="caution">
    <text evidence="5">The sequence shown here is derived from an EMBL/GenBank/DDBJ whole genome shotgun (WGS) entry which is preliminary data.</text>
</comment>
<dbReference type="Pfam" id="PF13426">
    <property type="entry name" value="PAS_9"/>
    <property type="match status" value="1"/>
</dbReference>
<dbReference type="CDD" id="cd01948">
    <property type="entry name" value="EAL"/>
    <property type="match status" value="1"/>
</dbReference>